<keyword evidence="10" id="KW-0238">DNA-binding</keyword>
<evidence type="ECO:0000256" key="2">
    <source>
        <dbReference type="ARBA" id="ARBA00001947"/>
    </source>
</evidence>
<dbReference type="SUPFAM" id="SSF57716">
    <property type="entry name" value="Glucocorticoid receptor-like (DNA-binding domain)"/>
    <property type="match status" value="1"/>
</dbReference>
<dbReference type="Gene3D" id="1.10.8.50">
    <property type="match status" value="1"/>
</dbReference>
<dbReference type="GO" id="GO:0140078">
    <property type="term" value="F:class I DNA-(apurinic or apyrimidinic site) endonuclease activity"/>
    <property type="evidence" value="ECO:0007669"/>
    <property type="project" value="UniProtKB-EC"/>
</dbReference>
<keyword evidence="5" id="KW-0479">Metal-binding</keyword>
<evidence type="ECO:0000256" key="3">
    <source>
        <dbReference type="ARBA" id="ARBA00009409"/>
    </source>
</evidence>
<evidence type="ECO:0000256" key="7">
    <source>
        <dbReference type="ARBA" id="ARBA00022771"/>
    </source>
</evidence>
<proteinExistence type="inferred from homology"/>
<evidence type="ECO:0000256" key="9">
    <source>
        <dbReference type="ARBA" id="ARBA00022833"/>
    </source>
</evidence>
<feature type="domain" description="FPG-type" evidence="16">
    <location>
        <begin position="233"/>
        <end position="267"/>
    </location>
</feature>
<dbReference type="InterPro" id="IPR010663">
    <property type="entry name" value="Znf_FPG/IleRS"/>
</dbReference>
<evidence type="ECO:0000256" key="14">
    <source>
        <dbReference type="ARBA" id="ARBA00023295"/>
    </source>
</evidence>
<dbReference type="InterPro" id="IPR035937">
    <property type="entry name" value="FPG_N"/>
</dbReference>
<comment type="catalytic activity">
    <reaction evidence="1">
        <text>Hydrolysis of DNA containing ring-opened 7-methylguanine residues, releasing 2,6-diamino-4-hydroxy-5-(N-methyl)formamidopyrimidine.</text>
        <dbReference type="EC" id="3.2.2.23"/>
    </reaction>
</comment>
<dbReference type="SMART" id="SM00898">
    <property type="entry name" value="Fapy_DNA_glyco"/>
    <property type="match status" value="1"/>
</dbReference>
<dbReference type="SUPFAM" id="SSF46946">
    <property type="entry name" value="S13-like H2TH domain"/>
    <property type="match status" value="1"/>
</dbReference>
<comment type="caution">
    <text evidence="18">The sequence shown here is derived from an EMBL/GenBank/DDBJ whole genome shotgun (WGS) entry which is preliminary data.</text>
</comment>
<organism evidence="18">
    <name type="scientific">marine sediment metagenome</name>
    <dbReference type="NCBI Taxonomy" id="412755"/>
    <lineage>
        <taxon>unclassified sequences</taxon>
        <taxon>metagenomes</taxon>
        <taxon>ecological metagenomes</taxon>
    </lineage>
</organism>
<feature type="domain" description="Formamidopyrimidine-DNA glycosylase catalytic" evidence="17">
    <location>
        <begin position="2"/>
        <end position="110"/>
    </location>
</feature>
<keyword evidence="13" id="KW-0511">Multifunctional enzyme</keyword>
<dbReference type="InterPro" id="IPR000214">
    <property type="entry name" value="Znf_DNA_glyclase/AP_lyase"/>
</dbReference>
<dbReference type="AlphaFoldDB" id="X1L4S1"/>
<dbReference type="Pfam" id="PF01149">
    <property type="entry name" value="Fapy_DNA_glyco"/>
    <property type="match status" value="1"/>
</dbReference>
<dbReference type="CDD" id="cd08966">
    <property type="entry name" value="EcFpg-like_N"/>
    <property type="match status" value="1"/>
</dbReference>
<keyword evidence="12" id="KW-0456">Lyase</keyword>
<evidence type="ECO:0000259" key="16">
    <source>
        <dbReference type="PROSITE" id="PS51066"/>
    </source>
</evidence>
<evidence type="ECO:0008006" key="19">
    <source>
        <dbReference type="Google" id="ProtNLM"/>
    </source>
</evidence>
<reference evidence="18" key="1">
    <citation type="journal article" date="2014" name="Front. Microbiol.">
        <title>High frequency of phylogenetically diverse reductive dehalogenase-homologous genes in deep subseafloor sedimentary metagenomes.</title>
        <authorList>
            <person name="Kawai M."/>
            <person name="Futagami T."/>
            <person name="Toyoda A."/>
            <person name="Takaki Y."/>
            <person name="Nishi S."/>
            <person name="Hori S."/>
            <person name="Arai W."/>
            <person name="Tsubouchi T."/>
            <person name="Morono Y."/>
            <person name="Uchiyama I."/>
            <person name="Ito T."/>
            <person name="Fujiyama A."/>
            <person name="Inagaki F."/>
            <person name="Takami H."/>
        </authorList>
    </citation>
    <scope>NUCLEOTIDE SEQUENCE</scope>
    <source>
        <strain evidence="18">Expedition CK06-06</strain>
    </source>
</reference>
<keyword evidence="6" id="KW-0227">DNA damage</keyword>
<evidence type="ECO:0000256" key="8">
    <source>
        <dbReference type="ARBA" id="ARBA00022801"/>
    </source>
</evidence>
<evidence type="ECO:0000256" key="5">
    <source>
        <dbReference type="ARBA" id="ARBA00022723"/>
    </source>
</evidence>
<dbReference type="HAMAP" id="MF_00103">
    <property type="entry name" value="Fapy_DNA_glycosyl"/>
    <property type="match status" value="1"/>
</dbReference>
<dbReference type="Pfam" id="PF06827">
    <property type="entry name" value="zf-FPG_IleRS"/>
    <property type="match status" value="1"/>
</dbReference>
<comment type="similarity">
    <text evidence="3">Belongs to the FPG family.</text>
</comment>
<dbReference type="GO" id="GO:0006284">
    <property type="term" value="P:base-excision repair"/>
    <property type="evidence" value="ECO:0007669"/>
    <property type="project" value="InterPro"/>
</dbReference>
<dbReference type="FunFam" id="1.10.8.50:FF:000003">
    <property type="entry name" value="Formamidopyrimidine-DNA glycosylase"/>
    <property type="match status" value="1"/>
</dbReference>
<comment type="cofactor">
    <cofactor evidence="2">
        <name>Zn(2+)</name>
        <dbReference type="ChEBI" id="CHEBI:29105"/>
    </cofactor>
</comment>
<evidence type="ECO:0000256" key="1">
    <source>
        <dbReference type="ARBA" id="ARBA00001668"/>
    </source>
</evidence>
<gene>
    <name evidence="18" type="ORF">S06H3_05109</name>
</gene>
<comment type="catalytic activity">
    <reaction evidence="15">
        <text>2'-deoxyribonucleotide-(2'-deoxyribose 5'-phosphate)-2'-deoxyribonucleotide-DNA = a 3'-end 2'-deoxyribonucleotide-(2,3-dehydro-2,3-deoxyribose 5'-phosphate)-DNA + a 5'-end 5'-phospho-2'-deoxyribonucleoside-DNA + H(+)</text>
        <dbReference type="Rhea" id="RHEA:66592"/>
        <dbReference type="Rhea" id="RHEA-COMP:13180"/>
        <dbReference type="Rhea" id="RHEA-COMP:16897"/>
        <dbReference type="Rhea" id="RHEA-COMP:17067"/>
        <dbReference type="ChEBI" id="CHEBI:15378"/>
        <dbReference type="ChEBI" id="CHEBI:136412"/>
        <dbReference type="ChEBI" id="CHEBI:157695"/>
        <dbReference type="ChEBI" id="CHEBI:167181"/>
        <dbReference type="EC" id="4.2.99.18"/>
    </reaction>
</comment>
<keyword evidence="14" id="KW-0326">Glycosidase</keyword>
<dbReference type="InterPro" id="IPR010979">
    <property type="entry name" value="Ribosomal_uS13-like_H2TH"/>
</dbReference>
<evidence type="ECO:0000259" key="17">
    <source>
        <dbReference type="PROSITE" id="PS51068"/>
    </source>
</evidence>
<dbReference type="SUPFAM" id="SSF81624">
    <property type="entry name" value="N-terminal domain of MutM-like DNA repair proteins"/>
    <property type="match status" value="1"/>
</dbReference>
<evidence type="ECO:0000256" key="11">
    <source>
        <dbReference type="ARBA" id="ARBA00023204"/>
    </source>
</evidence>
<keyword evidence="11" id="KW-0234">DNA repair</keyword>
<dbReference type="InterPro" id="IPR012319">
    <property type="entry name" value="FPG_cat"/>
</dbReference>
<evidence type="ECO:0000256" key="6">
    <source>
        <dbReference type="ARBA" id="ARBA00022763"/>
    </source>
</evidence>
<evidence type="ECO:0000256" key="10">
    <source>
        <dbReference type="ARBA" id="ARBA00023125"/>
    </source>
</evidence>
<protein>
    <recommendedName>
        <fullName evidence="19">Formamidopyrimidine-DNA glycosylase catalytic domain-containing protein</fullName>
    </recommendedName>
</protein>
<dbReference type="Gene3D" id="3.20.190.10">
    <property type="entry name" value="MutM-like, N-terminal"/>
    <property type="match status" value="1"/>
</dbReference>
<evidence type="ECO:0000256" key="15">
    <source>
        <dbReference type="ARBA" id="ARBA00044632"/>
    </source>
</evidence>
<dbReference type="NCBIfam" id="TIGR00577">
    <property type="entry name" value="fpg"/>
    <property type="match status" value="1"/>
</dbReference>
<evidence type="ECO:0000256" key="13">
    <source>
        <dbReference type="ARBA" id="ARBA00023268"/>
    </source>
</evidence>
<dbReference type="InterPro" id="IPR015887">
    <property type="entry name" value="DNA_glyclase_Znf_dom_DNA_BS"/>
</dbReference>
<dbReference type="EMBL" id="BARV01001860">
    <property type="protein sequence ID" value="GAI00881.1"/>
    <property type="molecule type" value="Genomic_DNA"/>
</dbReference>
<dbReference type="PANTHER" id="PTHR22993:SF9">
    <property type="entry name" value="FORMAMIDOPYRIMIDINE-DNA GLYCOSYLASE"/>
    <property type="match status" value="1"/>
</dbReference>
<dbReference type="PROSITE" id="PS51068">
    <property type="entry name" value="FPG_CAT"/>
    <property type="match status" value="1"/>
</dbReference>
<evidence type="ECO:0000256" key="4">
    <source>
        <dbReference type="ARBA" id="ARBA00011245"/>
    </source>
</evidence>
<keyword evidence="7" id="KW-0863">Zinc-finger</keyword>
<evidence type="ECO:0000256" key="12">
    <source>
        <dbReference type="ARBA" id="ARBA00023239"/>
    </source>
</evidence>
<keyword evidence="9" id="KW-0862">Zinc</keyword>
<keyword evidence="8" id="KW-0378">Hydrolase</keyword>
<dbReference type="InterPro" id="IPR020629">
    <property type="entry name" value="FPG_Glyclase"/>
</dbReference>
<dbReference type="SMART" id="SM01232">
    <property type="entry name" value="H2TH"/>
    <property type="match status" value="1"/>
</dbReference>
<dbReference type="GO" id="GO:0003684">
    <property type="term" value="F:damaged DNA binding"/>
    <property type="evidence" value="ECO:0007669"/>
    <property type="project" value="InterPro"/>
</dbReference>
<dbReference type="GO" id="GO:0008270">
    <property type="term" value="F:zinc ion binding"/>
    <property type="evidence" value="ECO:0007669"/>
    <property type="project" value="UniProtKB-KW"/>
</dbReference>
<comment type="subunit">
    <text evidence="4">Monomer.</text>
</comment>
<sequence>MPELPEVETIKRDLKSIIVGKKIKNVEVKRAKAIKEPSVENFIKGVRDKEIKDISRRGKLLILKLSAQYLIIHLRMTGQIIYGDKRQESKVAFLLSDGKYLNFLDRRVMGEIRLINNWQELPFIQKMGPEPLEKEFSLEKFQEILKGKKAQIKPLLMNQSFIAGIGNLYAAEILFRAKVNPLRSADSLSSVEVREIYLAIKEVLREGIKYRGSSVDTYRDAYGKKGNFVQRLQVYSRAGQPCFKCGTLIKKIDLGGRGTYFCPSCQKL</sequence>
<dbReference type="PROSITE" id="PS01242">
    <property type="entry name" value="ZF_FPG_1"/>
    <property type="match status" value="1"/>
</dbReference>
<evidence type="ECO:0000313" key="18">
    <source>
        <dbReference type="EMBL" id="GAI00881.1"/>
    </source>
</evidence>
<dbReference type="GO" id="GO:0034039">
    <property type="term" value="F:8-oxo-7,8-dihydroguanine DNA N-glycosylase activity"/>
    <property type="evidence" value="ECO:0007669"/>
    <property type="project" value="TreeGrafter"/>
</dbReference>
<dbReference type="NCBIfam" id="NF002211">
    <property type="entry name" value="PRK01103.1"/>
    <property type="match status" value="1"/>
</dbReference>
<accession>X1L4S1</accession>
<dbReference type="PANTHER" id="PTHR22993">
    <property type="entry name" value="FORMAMIDOPYRIMIDINE-DNA GLYCOSYLASE"/>
    <property type="match status" value="1"/>
</dbReference>
<dbReference type="Pfam" id="PF06831">
    <property type="entry name" value="H2TH"/>
    <property type="match status" value="1"/>
</dbReference>
<name>X1L4S1_9ZZZZ</name>
<dbReference type="PROSITE" id="PS51066">
    <property type="entry name" value="ZF_FPG_2"/>
    <property type="match status" value="1"/>
</dbReference>
<dbReference type="InterPro" id="IPR015886">
    <property type="entry name" value="H2TH_FPG"/>
</dbReference>